<dbReference type="InterPro" id="IPR050767">
    <property type="entry name" value="Sel1_AlgK"/>
</dbReference>
<dbReference type="PANTHER" id="PTHR11102">
    <property type="entry name" value="SEL-1-LIKE PROTEIN"/>
    <property type="match status" value="1"/>
</dbReference>
<dbReference type="GO" id="GO:0005524">
    <property type="term" value="F:ATP binding"/>
    <property type="evidence" value="ECO:0007669"/>
    <property type="project" value="InterPro"/>
</dbReference>
<dbReference type="PROSITE" id="PS50011">
    <property type="entry name" value="PROTEIN_KINASE_DOM"/>
    <property type="match status" value="1"/>
</dbReference>
<reference evidence="5" key="1">
    <citation type="journal article" date="2018" name="Nat. Microbiol.">
        <title>Leveraging single-cell genomics to expand the fungal tree of life.</title>
        <authorList>
            <person name="Ahrendt S.R."/>
            <person name="Quandt C.A."/>
            <person name="Ciobanu D."/>
            <person name="Clum A."/>
            <person name="Salamov A."/>
            <person name="Andreopoulos B."/>
            <person name="Cheng J.F."/>
            <person name="Woyke T."/>
            <person name="Pelin A."/>
            <person name="Henrissat B."/>
            <person name="Reynolds N.K."/>
            <person name="Benny G.L."/>
            <person name="Smith M.E."/>
            <person name="James T.Y."/>
            <person name="Grigoriev I.V."/>
        </authorList>
    </citation>
    <scope>NUCLEOTIDE SEQUENCE [LARGE SCALE GENOMIC DNA]</scope>
</reference>
<evidence type="ECO:0000256" key="1">
    <source>
        <dbReference type="ARBA" id="ARBA00038101"/>
    </source>
</evidence>
<dbReference type="Pfam" id="PF00069">
    <property type="entry name" value="Pkinase"/>
    <property type="match status" value="1"/>
</dbReference>
<evidence type="ECO:0000313" key="4">
    <source>
        <dbReference type="EMBL" id="RKP14990.1"/>
    </source>
</evidence>
<evidence type="ECO:0000313" key="5">
    <source>
        <dbReference type="Proteomes" id="UP000267251"/>
    </source>
</evidence>
<gene>
    <name evidence="4" type="ORF">BJ684DRAFT_14715</name>
</gene>
<evidence type="ECO:0000259" key="3">
    <source>
        <dbReference type="PROSITE" id="PS50011"/>
    </source>
</evidence>
<dbReference type="EMBL" id="KZ987768">
    <property type="protein sequence ID" value="RKP14990.1"/>
    <property type="molecule type" value="Genomic_DNA"/>
</dbReference>
<dbReference type="Proteomes" id="UP000267251">
    <property type="component" value="Unassembled WGS sequence"/>
</dbReference>
<dbReference type="InterPro" id="IPR000719">
    <property type="entry name" value="Prot_kinase_dom"/>
</dbReference>
<dbReference type="SMART" id="SM00671">
    <property type="entry name" value="SEL1"/>
    <property type="match status" value="8"/>
</dbReference>
<dbReference type="SMART" id="SM00220">
    <property type="entry name" value="S_TKc"/>
    <property type="match status" value="1"/>
</dbReference>
<protein>
    <recommendedName>
        <fullName evidence="3">Protein kinase domain-containing protein</fullName>
    </recommendedName>
</protein>
<sequence length="1403" mass="158093">MSSSLEHDVIVWGGSMVTLTCRTGQPLVRMTRSSFFNTQHFRIFTQAHIHSISIPFLPFFTMEDSSDAQGLARLAVGDTFADDYIVTEDWSATEPTMVCKAKNLFNDGAVAIKFYQNKERFQKELTILYEMQAAKTKMSRQDSFLTTDNIVNMLDTLEEEDDEEKDQWSPFDVIIFDLGKITLQAYGEGTKFLESSFQPIFKDISDGLEALHSLGIVHGNFQPKNIMRFDVPGSPPAWKLIDFQHSSRVGEDVSHCTVEYSAPEIYAAKSRGDVIKASTIHDMFSLGQVLHWMSSKRNIWTDISADEDEELGKAELLMEFTDFDIRQNDFDSRSTYLLVVELLRKDAIRRMTMERMKNRPIYPLDQPERFMPKSAQTKLDASRGMAVNYPALLKHTYFRRLWRKHNWQDSTSVLQLETALRDILEGDDEAVNCIRPFLEVCGVEYYQEITAEKGNLMFPGKVTLVPLANWIIYRVHENQTQKHILVDGIRKQLRKCLQVANFDYYYHEKKFNRAFGRLEALLKCLERASFLRKSMAQRVLDIVPEDEKGLLPAEEKYPFEEMSKQIQIITQLFEDGTRAMLWTDKSDVSALGERLDVWTDTLSDVCRTFPSVDIAQADVIGTMEENRQDATDDKRALGKRFEAIKSLMNPSTESPDRIKALVEVAMKGSSNSPAEADDTLIQRAEAMRDLALFYYGGHGSIAPNMGHALFWAKCALFSKSPDAYTLAGLLILELSSSSTHPIKSLREDMARRLLQTAVDLGSTRALPALASMWEVAQGSFTADPDKAVLLYIQAIEEGGLVVAMEALTRYYLACNQSRRALSWGEKAIAEGSVVVGVRLGDAFRHGHAGLTIDPVKAFYYYKEAVDRYHFLESNSPPDPLKCLTQDRCRRQDQVEPSDALVRLGEMYYLGLGTTLGRADGLSQWKEAEEVNGDAKAHLVFDQWKAYEARRKKMSGVVPFMQGEGERLDQSGDPSEDALAAPTDTLSILNAYRGTTQTGSALGNLACGYCYYRGIGCEVDYHKARQYLEQAIQLGSDRALTLIGILLFDARYPQRNAEEAMRRFKEADERGDPMGRTMRAILLYHGECGARDEESALATLREMADGPVHSGVLSLEWCHRLDTSQEAGEPEAMYALGRYYQAHSGPSFLPSPQREEKRGLEMQEQERRTEGLSKAWMYFSRAAHLNHADAAFAAYQCCRYGEGVGANDVMARQYLALATFLGLPEAQELARDAGLPNTLLSSPTPAGWAEIDSQVVPASFRTGGSWEQCPSRGRSVLQLVSNFLRHFRIGPYRRASSTKAFSQGGLFLPSHKAFSLTYEAEGEECEERRFRLLLQASDLGCARAIALLAHCYEYGVGTKKNPGMGKRLRFQYSEVEFSICRWRQPPAFLAASYPQASPIRQGTT</sequence>
<organism evidence="4 5">
    <name type="scientific">Piptocephalis cylindrospora</name>
    <dbReference type="NCBI Taxonomy" id="1907219"/>
    <lineage>
        <taxon>Eukaryota</taxon>
        <taxon>Fungi</taxon>
        <taxon>Fungi incertae sedis</taxon>
        <taxon>Zoopagomycota</taxon>
        <taxon>Zoopagomycotina</taxon>
        <taxon>Zoopagomycetes</taxon>
        <taxon>Zoopagales</taxon>
        <taxon>Piptocephalidaceae</taxon>
        <taxon>Piptocephalis</taxon>
    </lineage>
</organism>
<dbReference type="Gene3D" id="1.10.510.10">
    <property type="entry name" value="Transferase(Phosphotransferase) domain 1"/>
    <property type="match status" value="1"/>
</dbReference>
<feature type="compositionally biased region" description="Basic and acidic residues" evidence="2">
    <location>
        <begin position="1152"/>
        <end position="1163"/>
    </location>
</feature>
<feature type="region of interest" description="Disordered" evidence="2">
    <location>
        <begin position="1144"/>
        <end position="1163"/>
    </location>
</feature>
<dbReference type="PANTHER" id="PTHR11102:SF160">
    <property type="entry name" value="ERAD-ASSOCIATED E3 UBIQUITIN-PROTEIN LIGASE COMPONENT HRD3"/>
    <property type="match status" value="1"/>
</dbReference>
<proteinExistence type="inferred from homology"/>
<dbReference type="GO" id="GO:0004672">
    <property type="term" value="F:protein kinase activity"/>
    <property type="evidence" value="ECO:0007669"/>
    <property type="project" value="InterPro"/>
</dbReference>
<dbReference type="Pfam" id="PF08238">
    <property type="entry name" value="Sel1"/>
    <property type="match status" value="9"/>
</dbReference>
<dbReference type="SUPFAM" id="SSF56112">
    <property type="entry name" value="Protein kinase-like (PK-like)"/>
    <property type="match status" value="1"/>
</dbReference>
<keyword evidence="5" id="KW-1185">Reference proteome</keyword>
<comment type="similarity">
    <text evidence="1">Belongs to the sel-1 family.</text>
</comment>
<dbReference type="InterPro" id="IPR011009">
    <property type="entry name" value="Kinase-like_dom_sf"/>
</dbReference>
<dbReference type="SUPFAM" id="SSF81901">
    <property type="entry name" value="HCP-like"/>
    <property type="match status" value="3"/>
</dbReference>
<name>A0A4P9YAA0_9FUNG</name>
<dbReference type="InterPro" id="IPR011990">
    <property type="entry name" value="TPR-like_helical_dom_sf"/>
</dbReference>
<dbReference type="OrthoDB" id="347657at2759"/>
<feature type="domain" description="Protein kinase" evidence="3">
    <location>
        <begin position="84"/>
        <end position="362"/>
    </location>
</feature>
<dbReference type="InterPro" id="IPR006597">
    <property type="entry name" value="Sel1-like"/>
</dbReference>
<dbReference type="Gene3D" id="1.25.40.10">
    <property type="entry name" value="Tetratricopeptide repeat domain"/>
    <property type="match status" value="3"/>
</dbReference>
<accession>A0A4P9YAA0</accession>
<evidence type="ECO:0000256" key="2">
    <source>
        <dbReference type="SAM" id="MobiDB-lite"/>
    </source>
</evidence>